<protein>
    <submittedName>
        <fullName evidence="1">Uncharacterized protein</fullName>
    </submittedName>
</protein>
<accession>A0A392S5Q5</accession>
<dbReference type="Proteomes" id="UP000265520">
    <property type="component" value="Unassembled WGS sequence"/>
</dbReference>
<name>A0A392S5Q5_9FABA</name>
<proteinExistence type="predicted"/>
<sequence>MRRERRASAAVAREILREVIMDLWAERAVI</sequence>
<evidence type="ECO:0000313" key="2">
    <source>
        <dbReference type="Proteomes" id="UP000265520"/>
    </source>
</evidence>
<dbReference type="EMBL" id="LXQA010321306">
    <property type="protein sequence ID" value="MCI43727.1"/>
    <property type="molecule type" value="Genomic_DNA"/>
</dbReference>
<keyword evidence="2" id="KW-1185">Reference proteome</keyword>
<reference evidence="1 2" key="1">
    <citation type="journal article" date="2018" name="Front. Plant Sci.">
        <title>Red Clover (Trifolium pratense) and Zigzag Clover (T. medium) - A Picture of Genomic Similarities and Differences.</title>
        <authorList>
            <person name="Dluhosova J."/>
            <person name="Istvanek J."/>
            <person name="Nedelnik J."/>
            <person name="Repkova J."/>
        </authorList>
    </citation>
    <scope>NUCLEOTIDE SEQUENCE [LARGE SCALE GENOMIC DNA]</scope>
    <source>
        <strain evidence="2">cv. 10/8</strain>
        <tissue evidence="1">Leaf</tissue>
    </source>
</reference>
<organism evidence="1 2">
    <name type="scientific">Trifolium medium</name>
    <dbReference type="NCBI Taxonomy" id="97028"/>
    <lineage>
        <taxon>Eukaryota</taxon>
        <taxon>Viridiplantae</taxon>
        <taxon>Streptophyta</taxon>
        <taxon>Embryophyta</taxon>
        <taxon>Tracheophyta</taxon>
        <taxon>Spermatophyta</taxon>
        <taxon>Magnoliopsida</taxon>
        <taxon>eudicotyledons</taxon>
        <taxon>Gunneridae</taxon>
        <taxon>Pentapetalae</taxon>
        <taxon>rosids</taxon>
        <taxon>fabids</taxon>
        <taxon>Fabales</taxon>
        <taxon>Fabaceae</taxon>
        <taxon>Papilionoideae</taxon>
        <taxon>50 kb inversion clade</taxon>
        <taxon>NPAAA clade</taxon>
        <taxon>Hologalegina</taxon>
        <taxon>IRL clade</taxon>
        <taxon>Trifolieae</taxon>
        <taxon>Trifolium</taxon>
    </lineage>
</organism>
<dbReference type="AlphaFoldDB" id="A0A392S5Q5"/>
<evidence type="ECO:0000313" key="1">
    <source>
        <dbReference type="EMBL" id="MCI43727.1"/>
    </source>
</evidence>
<feature type="non-terminal residue" evidence="1">
    <location>
        <position position="30"/>
    </location>
</feature>
<comment type="caution">
    <text evidence="1">The sequence shown here is derived from an EMBL/GenBank/DDBJ whole genome shotgun (WGS) entry which is preliminary data.</text>
</comment>